<dbReference type="PANTHER" id="PTHR33130">
    <property type="entry name" value="PUTATIVE (DUF1639)-RELATED"/>
    <property type="match status" value="1"/>
</dbReference>
<evidence type="ECO:0000313" key="2">
    <source>
        <dbReference type="EMBL" id="KAJ6838674.1"/>
    </source>
</evidence>
<feature type="compositionally biased region" description="Basic residues" evidence="1">
    <location>
        <begin position="13"/>
        <end position="23"/>
    </location>
</feature>
<dbReference type="InterPro" id="IPR012438">
    <property type="entry name" value="DUF1639"/>
</dbReference>
<proteinExistence type="predicted"/>
<protein>
    <submittedName>
        <fullName evidence="2">Transcription initiation factor TFIID subunit 4 isoform X2</fullName>
    </submittedName>
</protein>
<comment type="caution">
    <text evidence="2">The sequence shown here is derived from an EMBL/GenBank/DDBJ whole genome shotgun (WGS) entry which is preliminary data.</text>
</comment>
<sequence>MSTAKDHTAADRQHRHHRRRRLHNFSFPNQVSWGSRRLLRCKSPVTAAAAAAAAATASPVTAPSSEAPAPWNLRTRRSTCDSPAAAEAPPEQNPNPKERGRADFSVELSFEEIEEDFVRMKGRKPYRRPKKRPRSVQKKLDSLFPGLWLEEITADSYKTND</sequence>
<dbReference type="Proteomes" id="UP001140949">
    <property type="component" value="Unassembled WGS sequence"/>
</dbReference>
<evidence type="ECO:0000313" key="4">
    <source>
        <dbReference type="Proteomes" id="UP001140949"/>
    </source>
</evidence>
<evidence type="ECO:0000313" key="3">
    <source>
        <dbReference type="EMBL" id="KAJ6853657.1"/>
    </source>
</evidence>
<feature type="compositionally biased region" description="Basic and acidic residues" evidence="1">
    <location>
        <begin position="1"/>
        <end position="12"/>
    </location>
</feature>
<dbReference type="PANTHER" id="PTHR33130:SF43">
    <property type="entry name" value="OS01G0688600 PROTEIN"/>
    <property type="match status" value="1"/>
</dbReference>
<evidence type="ECO:0000256" key="1">
    <source>
        <dbReference type="SAM" id="MobiDB-lite"/>
    </source>
</evidence>
<dbReference type="EMBL" id="JANAVB010000400">
    <property type="protein sequence ID" value="KAJ6853657.1"/>
    <property type="molecule type" value="Genomic_DNA"/>
</dbReference>
<feature type="compositionally biased region" description="Low complexity" evidence="1">
    <location>
        <begin position="51"/>
        <end position="70"/>
    </location>
</feature>
<reference evidence="2" key="1">
    <citation type="journal article" date="2023" name="GigaByte">
        <title>Genome assembly of the bearded iris, Iris pallida Lam.</title>
        <authorList>
            <person name="Bruccoleri R.E."/>
            <person name="Oakeley E.J."/>
            <person name="Faust A.M.E."/>
            <person name="Altorfer M."/>
            <person name="Dessus-Babus S."/>
            <person name="Burckhardt D."/>
            <person name="Oertli M."/>
            <person name="Naumann U."/>
            <person name="Petersen F."/>
            <person name="Wong J."/>
        </authorList>
    </citation>
    <scope>NUCLEOTIDE SEQUENCE</scope>
    <source>
        <strain evidence="2">GSM-AAB239-AS_SAM_17_03QT</strain>
    </source>
</reference>
<dbReference type="Pfam" id="PF07797">
    <property type="entry name" value="DUF1639"/>
    <property type="match status" value="1"/>
</dbReference>
<gene>
    <name evidence="3" type="ORF">M6B38_113535</name>
    <name evidence="2" type="ORF">M6B38_318625</name>
</gene>
<reference evidence="2" key="2">
    <citation type="submission" date="2023-04" db="EMBL/GenBank/DDBJ databases">
        <authorList>
            <person name="Bruccoleri R.E."/>
            <person name="Oakeley E.J."/>
            <person name="Faust A.-M."/>
            <person name="Dessus-Babus S."/>
            <person name="Altorfer M."/>
            <person name="Burckhardt D."/>
            <person name="Oertli M."/>
            <person name="Naumann U."/>
            <person name="Petersen F."/>
            <person name="Wong J."/>
        </authorList>
    </citation>
    <scope>NUCLEOTIDE SEQUENCE</scope>
    <source>
        <strain evidence="2">GSM-AAB239-AS_SAM_17_03QT</strain>
        <tissue evidence="2">Leaf</tissue>
    </source>
</reference>
<feature type="region of interest" description="Disordered" evidence="1">
    <location>
        <begin position="51"/>
        <end position="103"/>
    </location>
</feature>
<feature type="region of interest" description="Disordered" evidence="1">
    <location>
        <begin position="1"/>
        <end position="24"/>
    </location>
</feature>
<dbReference type="AlphaFoldDB" id="A0AAX6HDJ5"/>
<name>A0AAX6HDJ5_IRIPA</name>
<keyword evidence="4" id="KW-1185">Reference proteome</keyword>
<accession>A0AAX6HDJ5</accession>
<organism evidence="2 4">
    <name type="scientific">Iris pallida</name>
    <name type="common">Sweet iris</name>
    <dbReference type="NCBI Taxonomy" id="29817"/>
    <lineage>
        <taxon>Eukaryota</taxon>
        <taxon>Viridiplantae</taxon>
        <taxon>Streptophyta</taxon>
        <taxon>Embryophyta</taxon>
        <taxon>Tracheophyta</taxon>
        <taxon>Spermatophyta</taxon>
        <taxon>Magnoliopsida</taxon>
        <taxon>Liliopsida</taxon>
        <taxon>Asparagales</taxon>
        <taxon>Iridaceae</taxon>
        <taxon>Iridoideae</taxon>
        <taxon>Irideae</taxon>
        <taxon>Iris</taxon>
    </lineage>
</organism>
<dbReference type="EMBL" id="JANAVB010010600">
    <property type="protein sequence ID" value="KAJ6838674.1"/>
    <property type="molecule type" value="Genomic_DNA"/>
</dbReference>